<dbReference type="PROSITE" id="PS51186">
    <property type="entry name" value="GNAT"/>
    <property type="match status" value="1"/>
</dbReference>
<dbReference type="Pfam" id="PF00583">
    <property type="entry name" value="Acetyltransf_1"/>
    <property type="match status" value="1"/>
</dbReference>
<evidence type="ECO:0000313" key="3">
    <source>
        <dbReference type="Proteomes" id="UP001107961"/>
    </source>
</evidence>
<sequence>MKGESPMCPSYTLHTLQDESEVSTCFPLIKQLRPHLSSSAEWVSRWRAQSAEGYRLLGLRQEEHFVALAGYRLQNNLVYGRFLYVDDLVTDESHRSCGLGEKLITEIKSIGETEGCAKVVLDTPLSNVLGHRFYYRNGLLATALRFNFILERAS</sequence>
<feature type="domain" description="N-acetyltransferase" evidence="1">
    <location>
        <begin position="11"/>
        <end position="154"/>
    </location>
</feature>
<name>A0A9Q3W768_9GAMM</name>
<evidence type="ECO:0000313" key="2">
    <source>
        <dbReference type="EMBL" id="MCE7509082.1"/>
    </source>
</evidence>
<evidence type="ECO:0000259" key="1">
    <source>
        <dbReference type="PROSITE" id="PS51186"/>
    </source>
</evidence>
<dbReference type="CDD" id="cd04301">
    <property type="entry name" value="NAT_SF"/>
    <property type="match status" value="1"/>
</dbReference>
<dbReference type="EMBL" id="JAJVKT010000011">
    <property type="protein sequence ID" value="MCE7509082.1"/>
    <property type="molecule type" value="Genomic_DNA"/>
</dbReference>
<organism evidence="2 3">
    <name type="scientific">Alloalcanivorax xenomutans</name>
    <dbReference type="NCBI Taxonomy" id="1094342"/>
    <lineage>
        <taxon>Bacteria</taxon>
        <taxon>Pseudomonadati</taxon>
        <taxon>Pseudomonadota</taxon>
        <taxon>Gammaproteobacteria</taxon>
        <taxon>Oceanospirillales</taxon>
        <taxon>Alcanivoracaceae</taxon>
        <taxon>Alloalcanivorax</taxon>
    </lineage>
</organism>
<accession>A0A9Q3W768</accession>
<keyword evidence="3" id="KW-1185">Reference proteome</keyword>
<dbReference type="GO" id="GO:0016747">
    <property type="term" value="F:acyltransferase activity, transferring groups other than amino-acyl groups"/>
    <property type="evidence" value="ECO:0007669"/>
    <property type="project" value="InterPro"/>
</dbReference>
<reference evidence="2" key="1">
    <citation type="submission" date="2022-01" db="EMBL/GenBank/DDBJ databases">
        <authorList>
            <person name="Karlyshev A.V."/>
            <person name="Jaspars M."/>
        </authorList>
    </citation>
    <scope>NUCLEOTIDE SEQUENCE</scope>
    <source>
        <strain evidence="2">AGSA3-2</strain>
    </source>
</reference>
<dbReference type="Gene3D" id="3.40.630.30">
    <property type="match status" value="1"/>
</dbReference>
<gene>
    <name evidence="2" type="ORF">LZG35_10590</name>
</gene>
<comment type="caution">
    <text evidence="2">The sequence shown here is derived from an EMBL/GenBank/DDBJ whole genome shotgun (WGS) entry which is preliminary data.</text>
</comment>
<dbReference type="InterPro" id="IPR000182">
    <property type="entry name" value="GNAT_dom"/>
</dbReference>
<dbReference type="RefSeq" id="WP_233925840.1">
    <property type="nucleotide sequence ID" value="NZ_CP012331.1"/>
</dbReference>
<dbReference type="Proteomes" id="UP001107961">
    <property type="component" value="Unassembled WGS sequence"/>
</dbReference>
<dbReference type="InterPro" id="IPR016181">
    <property type="entry name" value="Acyl_CoA_acyltransferase"/>
</dbReference>
<dbReference type="SUPFAM" id="SSF55729">
    <property type="entry name" value="Acyl-CoA N-acyltransferases (Nat)"/>
    <property type="match status" value="1"/>
</dbReference>
<protein>
    <submittedName>
        <fullName evidence="2">GNAT family N-acetyltransferase</fullName>
    </submittedName>
</protein>
<proteinExistence type="predicted"/>
<dbReference type="AlphaFoldDB" id="A0A9Q3W768"/>